<feature type="region of interest" description="Disordered" evidence="1">
    <location>
        <begin position="45"/>
        <end position="73"/>
    </location>
</feature>
<keyword evidence="3" id="KW-1185">Reference proteome</keyword>
<evidence type="ECO:0000313" key="3">
    <source>
        <dbReference type="Proteomes" id="UP001500897"/>
    </source>
</evidence>
<name>A0ABP5HZU6_9ACTN</name>
<reference evidence="3" key="1">
    <citation type="journal article" date="2019" name="Int. J. Syst. Evol. Microbiol.">
        <title>The Global Catalogue of Microorganisms (GCM) 10K type strain sequencing project: providing services to taxonomists for standard genome sequencing and annotation.</title>
        <authorList>
            <consortium name="The Broad Institute Genomics Platform"/>
            <consortium name="The Broad Institute Genome Sequencing Center for Infectious Disease"/>
            <person name="Wu L."/>
            <person name="Ma J."/>
        </authorList>
    </citation>
    <scope>NUCLEOTIDE SEQUENCE [LARGE SCALE GENOMIC DNA]</scope>
    <source>
        <strain evidence="3">JCM 14559</strain>
    </source>
</reference>
<comment type="caution">
    <text evidence="2">The sequence shown here is derived from an EMBL/GenBank/DDBJ whole genome shotgun (WGS) entry which is preliminary data.</text>
</comment>
<gene>
    <name evidence="2" type="ORF">GCM10009759_12650</name>
</gene>
<dbReference type="Proteomes" id="UP001500897">
    <property type="component" value="Unassembled WGS sequence"/>
</dbReference>
<accession>A0ABP5HZU6</accession>
<proteinExistence type="predicted"/>
<dbReference type="EMBL" id="BAAANS010000006">
    <property type="protein sequence ID" value="GAA2089664.1"/>
    <property type="molecule type" value="Genomic_DNA"/>
</dbReference>
<organism evidence="2 3">
    <name type="scientific">Kitasatospora saccharophila</name>
    <dbReference type="NCBI Taxonomy" id="407973"/>
    <lineage>
        <taxon>Bacteria</taxon>
        <taxon>Bacillati</taxon>
        <taxon>Actinomycetota</taxon>
        <taxon>Actinomycetes</taxon>
        <taxon>Kitasatosporales</taxon>
        <taxon>Streptomycetaceae</taxon>
        <taxon>Kitasatospora</taxon>
    </lineage>
</organism>
<protein>
    <submittedName>
        <fullName evidence="2">Uncharacterized protein</fullName>
    </submittedName>
</protein>
<evidence type="ECO:0000256" key="1">
    <source>
        <dbReference type="SAM" id="MobiDB-lite"/>
    </source>
</evidence>
<evidence type="ECO:0000313" key="2">
    <source>
        <dbReference type="EMBL" id="GAA2089664.1"/>
    </source>
</evidence>
<sequence length="73" mass="7205">MVATARRTALIGSSVAELPSLVAGFGAPALNPGEPWADRVPADLAAAGVPADGQGGRGGARRPGRGVSGLSRW</sequence>